<dbReference type="Pfam" id="PF07687">
    <property type="entry name" value="M20_dimer"/>
    <property type="match status" value="1"/>
</dbReference>
<dbReference type="PANTHER" id="PTHR43808">
    <property type="entry name" value="ACETYLORNITHINE DEACETYLASE"/>
    <property type="match status" value="1"/>
</dbReference>
<dbReference type="InterPro" id="IPR002933">
    <property type="entry name" value="Peptidase_M20"/>
</dbReference>
<dbReference type="AlphaFoldDB" id="A0A1I2DNR5"/>
<dbReference type="InterPro" id="IPR011650">
    <property type="entry name" value="Peptidase_M20_dimer"/>
</dbReference>
<evidence type="ECO:0000313" key="6">
    <source>
        <dbReference type="EMBL" id="SFE82078.1"/>
    </source>
</evidence>
<dbReference type="SUPFAM" id="SSF53187">
    <property type="entry name" value="Zn-dependent exopeptidases"/>
    <property type="match status" value="1"/>
</dbReference>
<organism evidence="6 7">
    <name type="scientific">Blastococcus tunisiensis</name>
    <dbReference type="NCBI Taxonomy" id="1798228"/>
    <lineage>
        <taxon>Bacteria</taxon>
        <taxon>Bacillati</taxon>
        <taxon>Actinomycetota</taxon>
        <taxon>Actinomycetes</taxon>
        <taxon>Geodermatophilales</taxon>
        <taxon>Geodermatophilaceae</taxon>
        <taxon>Blastococcus</taxon>
    </lineage>
</organism>
<reference evidence="7" key="1">
    <citation type="submission" date="2016-10" db="EMBL/GenBank/DDBJ databases">
        <authorList>
            <person name="Varghese N."/>
            <person name="Submissions S."/>
        </authorList>
    </citation>
    <scope>NUCLEOTIDE SEQUENCE [LARGE SCALE GENOMIC DNA]</scope>
    <source>
        <strain evidence="7">DSM 46838</strain>
    </source>
</reference>
<dbReference type="PANTHER" id="PTHR43808:SF25">
    <property type="entry name" value="PEPTIDASE M20 DIMERISATION DOMAIN-CONTAINING PROTEIN"/>
    <property type="match status" value="1"/>
</dbReference>
<dbReference type="Proteomes" id="UP000198589">
    <property type="component" value="Unassembled WGS sequence"/>
</dbReference>
<dbReference type="STRING" id="1798228.SAMN05216574_10661"/>
<keyword evidence="4" id="KW-0862">Zinc</keyword>
<evidence type="ECO:0000313" key="7">
    <source>
        <dbReference type="Proteomes" id="UP000198589"/>
    </source>
</evidence>
<keyword evidence="7" id="KW-1185">Reference proteome</keyword>
<dbReference type="InterPro" id="IPR036264">
    <property type="entry name" value="Bact_exopeptidase_dim_dom"/>
</dbReference>
<dbReference type="OrthoDB" id="7055905at2"/>
<proteinExistence type="predicted"/>
<evidence type="ECO:0000256" key="2">
    <source>
        <dbReference type="ARBA" id="ARBA00022723"/>
    </source>
</evidence>
<dbReference type="InterPro" id="IPR001261">
    <property type="entry name" value="ArgE/DapE_CS"/>
</dbReference>
<dbReference type="Gene3D" id="3.40.630.10">
    <property type="entry name" value="Zn peptidases"/>
    <property type="match status" value="1"/>
</dbReference>
<dbReference type="EMBL" id="FOND01000006">
    <property type="protein sequence ID" value="SFE82078.1"/>
    <property type="molecule type" value="Genomic_DNA"/>
</dbReference>
<sequence>MCDVDRVTGSGVADVAVRLAVELVRIDSVNPGLVPGAAGEAAVVDRLAHRLAARGFDVAVVPAAGATGRPSLLATHRGSGGGRTLALNGHLDTVGVAGMAEPFAGRIVGDRLQGRGACDMKGGVAAMVAAAEAAAASGTAGDVVLALVADEEHASVGTEAVLGRLAGRLPDACLVGEPTELDLAVAHRGYSVVEVSLTGRAAHSSQPADGVNAVVHLGRLLAAVEARDAELAAGPAHPVVGTGSLMSTVVRGGTSPFVLADAASAVVERRTVPGEPATVGLDEVERILGALRRDDPCVEGRAALALAREPWEHDGTSPAGSELATVLTDALAGCNGRRPDGVGVPYWMESALWEGAGVPTVVCGPAGGGLHAADEWGDLRQLRGYAEALVVAIDRFCRPLDADN</sequence>
<dbReference type="InterPro" id="IPR050072">
    <property type="entry name" value="Peptidase_M20A"/>
</dbReference>
<keyword evidence="2" id="KW-0479">Metal-binding</keyword>
<dbReference type="GO" id="GO:0016787">
    <property type="term" value="F:hydrolase activity"/>
    <property type="evidence" value="ECO:0007669"/>
    <property type="project" value="UniProtKB-KW"/>
</dbReference>
<evidence type="ECO:0000256" key="3">
    <source>
        <dbReference type="ARBA" id="ARBA00022801"/>
    </source>
</evidence>
<gene>
    <name evidence="6" type="ORF">SAMN05216574_10661</name>
</gene>
<dbReference type="Gene3D" id="3.30.70.360">
    <property type="match status" value="1"/>
</dbReference>
<dbReference type="Pfam" id="PF01546">
    <property type="entry name" value="Peptidase_M20"/>
    <property type="match status" value="1"/>
</dbReference>
<accession>A0A1I2DNR5</accession>
<protein>
    <submittedName>
        <fullName evidence="6">Acetylornithine deacetylase</fullName>
    </submittedName>
</protein>
<evidence type="ECO:0000259" key="5">
    <source>
        <dbReference type="Pfam" id="PF07687"/>
    </source>
</evidence>
<dbReference type="PROSITE" id="PS00758">
    <property type="entry name" value="ARGE_DAPE_CPG2_1"/>
    <property type="match status" value="1"/>
</dbReference>
<keyword evidence="3" id="KW-0378">Hydrolase</keyword>
<dbReference type="GO" id="GO:0046872">
    <property type="term" value="F:metal ion binding"/>
    <property type="evidence" value="ECO:0007669"/>
    <property type="project" value="UniProtKB-KW"/>
</dbReference>
<name>A0A1I2DNR5_9ACTN</name>
<comment type="cofactor">
    <cofactor evidence="1">
        <name>Zn(2+)</name>
        <dbReference type="ChEBI" id="CHEBI:29105"/>
    </cofactor>
</comment>
<feature type="domain" description="Peptidase M20 dimerisation" evidence="5">
    <location>
        <begin position="185"/>
        <end position="291"/>
    </location>
</feature>
<evidence type="ECO:0000256" key="4">
    <source>
        <dbReference type="ARBA" id="ARBA00022833"/>
    </source>
</evidence>
<evidence type="ECO:0000256" key="1">
    <source>
        <dbReference type="ARBA" id="ARBA00001947"/>
    </source>
</evidence>
<dbReference type="SUPFAM" id="SSF55031">
    <property type="entry name" value="Bacterial exopeptidase dimerisation domain"/>
    <property type="match status" value="1"/>
</dbReference>